<dbReference type="eggNOG" id="ENOG502SNPY">
    <property type="taxonomic scope" value="Eukaryota"/>
</dbReference>
<dbReference type="EMBL" id="GL945488">
    <property type="protein sequence ID" value="EGN94410.1"/>
    <property type="molecule type" value="Genomic_DNA"/>
</dbReference>
<sequence length="299" mass="32847">MATDAPALSLRFDPNSLPLGQLESLRFKAVQIIESIQTLQRTLDGSLGGNPNVMPAWPDILTKYNILLSQTHSFSQSLLTVPHSSYSSQSSSTHSAFERIALHPYVPLPDTLLDNSLTPLLRNQQTTDVLRMESNTVRRIAEKMLPSLSGPAGPATHEVTISAMSAVRAAHDSRVERAVRAVTMLRERYEWRQRVEVEIEEPDDVVEEEVQSGESPHDAPMDSSPPSQTPTPTFTQAQAPTPNLQTPTPTQNHVLSHSFDHDGDNDGDEEEVESELVDRIDGDGDSSEHLLAGGDIEMT</sequence>
<protein>
    <recommendedName>
        <fullName evidence="4">Mediator complex subunit 8</fullName>
    </recommendedName>
</protein>
<feature type="compositionally biased region" description="Low complexity" evidence="1">
    <location>
        <begin position="224"/>
        <end position="252"/>
    </location>
</feature>
<keyword evidence="3" id="KW-1185">Reference proteome</keyword>
<dbReference type="FunCoup" id="F8QB24">
    <property type="interactions" value="59"/>
</dbReference>
<evidence type="ECO:0000313" key="2">
    <source>
        <dbReference type="EMBL" id="EGN94410.1"/>
    </source>
</evidence>
<evidence type="ECO:0000256" key="1">
    <source>
        <dbReference type="SAM" id="MobiDB-lite"/>
    </source>
</evidence>
<evidence type="ECO:0008006" key="4">
    <source>
        <dbReference type="Google" id="ProtNLM"/>
    </source>
</evidence>
<dbReference type="Gene3D" id="1.20.58.1710">
    <property type="match status" value="1"/>
</dbReference>
<dbReference type="AlphaFoldDB" id="F8QB24"/>
<proteinExistence type="predicted"/>
<dbReference type="OMA" id="EHMETKG"/>
<feature type="compositionally biased region" description="Acidic residues" evidence="1">
    <location>
        <begin position="202"/>
        <end position="211"/>
    </location>
</feature>
<gene>
    <name evidence="2" type="ORF">SERLA73DRAFT_188285</name>
</gene>
<organism evidence="3">
    <name type="scientific">Serpula lacrymans var. lacrymans (strain S7.3)</name>
    <name type="common">Dry rot fungus</name>
    <dbReference type="NCBI Taxonomy" id="936435"/>
    <lineage>
        <taxon>Eukaryota</taxon>
        <taxon>Fungi</taxon>
        <taxon>Dikarya</taxon>
        <taxon>Basidiomycota</taxon>
        <taxon>Agaricomycotina</taxon>
        <taxon>Agaricomycetes</taxon>
        <taxon>Agaricomycetidae</taxon>
        <taxon>Boletales</taxon>
        <taxon>Coniophorineae</taxon>
        <taxon>Serpulaceae</taxon>
        <taxon>Serpula</taxon>
    </lineage>
</organism>
<dbReference type="Proteomes" id="UP000008063">
    <property type="component" value="Unassembled WGS sequence"/>
</dbReference>
<evidence type="ECO:0000313" key="3">
    <source>
        <dbReference type="Proteomes" id="UP000008063"/>
    </source>
</evidence>
<dbReference type="HOGENOM" id="CLU_057548_0_0_1"/>
<dbReference type="OrthoDB" id="5568181at2759"/>
<feature type="compositionally biased region" description="Basic and acidic residues" evidence="1">
    <location>
        <begin position="276"/>
        <end position="288"/>
    </location>
</feature>
<dbReference type="InParanoid" id="F8QB24"/>
<feature type="region of interest" description="Disordered" evidence="1">
    <location>
        <begin position="202"/>
        <end position="299"/>
    </location>
</feature>
<reference evidence="3" key="1">
    <citation type="journal article" date="2011" name="Science">
        <title>The plant cell wall-decomposing machinery underlies the functional diversity of forest fungi.</title>
        <authorList>
            <person name="Eastwood D.C."/>
            <person name="Floudas D."/>
            <person name="Binder M."/>
            <person name="Majcherczyk A."/>
            <person name="Schneider P."/>
            <person name="Aerts A."/>
            <person name="Asiegbu F.O."/>
            <person name="Baker S.E."/>
            <person name="Barry K."/>
            <person name="Bendiksby M."/>
            <person name="Blumentritt M."/>
            <person name="Coutinho P.M."/>
            <person name="Cullen D."/>
            <person name="de Vries R.P."/>
            <person name="Gathman A."/>
            <person name="Goodell B."/>
            <person name="Henrissat B."/>
            <person name="Ihrmark K."/>
            <person name="Kauserud H."/>
            <person name="Kohler A."/>
            <person name="LaButti K."/>
            <person name="Lapidus A."/>
            <person name="Lavin J.L."/>
            <person name="Lee Y.-H."/>
            <person name="Lindquist E."/>
            <person name="Lilly W."/>
            <person name="Lucas S."/>
            <person name="Morin E."/>
            <person name="Murat C."/>
            <person name="Oguiza J.A."/>
            <person name="Park J."/>
            <person name="Pisabarro A.G."/>
            <person name="Riley R."/>
            <person name="Rosling A."/>
            <person name="Salamov A."/>
            <person name="Schmidt O."/>
            <person name="Schmutz J."/>
            <person name="Skrede I."/>
            <person name="Stenlid J."/>
            <person name="Wiebenga A."/>
            <person name="Xie X."/>
            <person name="Kuees U."/>
            <person name="Hibbett D.S."/>
            <person name="Hoffmeister D."/>
            <person name="Hoegberg N."/>
            <person name="Martin F."/>
            <person name="Grigoriev I.V."/>
            <person name="Watkinson S.C."/>
        </authorList>
    </citation>
    <scope>NUCLEOTIDE SEQUENCE [LARGE SCALE GENOMIC DNA]</scope>
    <source>
        <strain evidence="3">strain S7.3</strain>
    </source>
</reference>
<accession>F8QB24</accession>
<feature type="compositionally biased region" description="Acidic residues" evidence="1">
    <location>
        <begin position="265"/>
        <end position="275"/>
    </location>
</feature>
<name>F8QB24_SERL3</name>